<dbReference type="InterPro" id="IPR036390">
    <property type="entry name" value="WH_DNA-bd_sf"/>
</dbReference>
<evidence type="ECO:0000313" key="4">
    <source>
        <dbReference type="Proteomes" id="UP000243750"/>
    </source>
</evidence>
<dbReference type="PANTHER" id="PTHR37318:SF1">
    <property type="entry name" value="BSL7504 PROTEIN"/>
    <property type="match status" value="1"/>
</dbReference>
<reference evidence="2 4" key="1">
    <citation type="submission" date="2017-09" db="EMBL/GenBank/DDBJ databases">
        <title>Bacterial and phytoplankton interrelationship in Kongsfjorden, an Arctic fjord.</title>
        <authorList>
            <person name="Sinha R."/>
            <person name="Krishnan K."/>
        </authorList>
    </citation>
    <scope>NUCLEOTIDE SEQUENCE [LARGE SCALE GENOMIC DNA]</scope>
    <source>
        <strain evidence="2 4">58</strain>
    </source>
</reference>
<reference evidence="3 5" key="2">
    <citation type="submission" date="2018-10" db="EMBL/GenBank/DDBJ databases">
        <title>Complete genome sequence of Pseudomonas pelagia strain Kongs-67.</title>
        <authorList>
            <person name="Sinha R.K."/>
            <person name="Krishnan K."/>
        </authorList>
    </citation>
    <scope>NUCLEOTIDE SEQUENCE [LARGE SCALE GENOMIC DNA]</scope>
    <source>
        <strain evidence="3 5">Kongs-67</strain>
    </source>
</reference>
<dbReference type="Gene3D" id="1.10.10.10">
    <property type="entry name" value="Winged helix-like DNA-binding domain superfamily/Winged helix DNA-binding domain"/>
    <property type="match status" value="1"/>
</dbReference>
<dbReference type="InterPro" id="IPR027395">
    <property type="entry name" value="WH_DNA-bd_dom"/>
</dbReference>
<evidence type="ECO:0000313" key="3">
    <source>
        <dbReference type="EMBL" id="QFY57114.1"/>
    </source>
</evidence>
<gene>
    <name evidence="2" type="ORF">CO192_16890</name>
    <name evidence="3" type="ORF">EAO82_12510</name>
</gene>
<dbReference type="Proteomes" id="UP000243750">
    <property type="component" value="Unassembled WGS sequence"/>
</dbReference>
<organism evidence="2 4">
    <name type="scientific">Halopseudomonas pelagia</name>
    <dbReference type="NCBI Taxonomy" id="553151"/>
    <lineage>
        <taxon>Bacteria</taxon>
        <taxon>Pseudomonadati</taxon>
        <taxon>Pseudomonadota</taxon>
        <taxon>Gammaproteobacteria</taxon>
        <taxon>Pseudomonadales</taxon>
        <taxon>Pseudomonadaceae</taxon>
        <taxon>Halopseudomonas</taxon>
    </lineage>
</organism>
<evidence type="ECO:0000313" key="5">
    <source>
        <dbReference type="Proteomes" id="UP000344571"/>
    </source>
</evidence>
<evidence type="ECO:0000313" key="2">
    <source>
        <dbReference type="EMBL" id="PCC98249.1"/>
    </source>
</evidence>
<name>A0AA91U0B1_9GAMM</name>
<keyword evidence="5" id="KW-1185">Reference proteome</keyword>
<dbReference type="EMBL" id="NWMT01000221">
    <property type="protein sequence ID" value="PCC98249.1"/>
    <property type="molecule type" value="Genomic_DNA"/>
</dbReference>
<evidence type="ECO:0000259" key="1">
    <source>
        <dbReference type="Pfam" id="PF13601"/>
    </source>
</evidence>
<dbReference type="RefSeq" id="WP_096347709.1">
    <property type="nucleotide sequence ID" value="NZ_CP033116.1"/>
</dbReference>
<dbReference type="SUPFAM" id="SSF46785">
    <property type="entry name" value="Winged helix' DNA-binding domain"/>
    <property type="match status" value="1"/>
</dbReference>
<dbReference type="PANTHER" id="PTHR37318">
    <property type="entry name" value="BSL7504 PROTEIN"/>
    <property type="match status" value="1"/>
</dbReference>
<dbReference type="Pfam" id="PF13601">
    <property type="entry name" value="HTH_34"/>
    <property type="match status" value="1"/>
</dbReference>
<dbReference type="AlphaFoldDB" id="A0AA91U0B1"/>
<protein>
    <submittedName>
        <fullName evidence="2">Transcriptional regulator</fullName>
    </submittedName>
</protein>
<dbReference type="EMBL" id="CP033116">
    <property type="protein sequence ID" value="QFY57114.1"/>
    <property type="molecule type" value="Genomic_DNA"/>
</dbReference>
<dbReference type="Proteomes" id="UP000344571">
    <property type="component" value="Chromosome"/>
</dbReference>
<sequence>MQTPNEIIHQPVRLKIMAALNTLAPNQWLEFVALRAILDTTDGNLGAHLATLEAAHYVTIKKDFAGKKPRTRVCLSTLGRKAFSGYVAALHAILAIDSLDGSEEAITHTPNNNQ</sequence>
<dbReference type="InterPro" id="IPR036388">
    <property type="entry name" value="WH-like_DNA-bd_sf"/>
</dbReference>
<accession>A0AA91U0B1</accession>
<proteinExistence type="predicted"/>
<feature type="domain" description="Winged helix DNA-binding" evidence="1">
    <location>
        <begin position="12"/>
        <end position="93"/>
    </location>
</feature>